<feature type="compositionally biased region" description="Low complexity" evidence="4">
    <location>
        <begin position="488"/>
        <end position="500"/>
    </location>
</feature>
<dbReference type="STRING" id="448386.A0A2V3IXJ0"/>
<dbReference type="Proteomes" id="UP000247409">
    <property type="component" value="Unassembled WGS sequence"/>
</dbReference>
<keyword evidence="5" id="KW-0472">Membrane</keyword>
<accession>A0A2V3IXJ0</accession>
<dbReference type="PANTHER" id="PTHR24276:SF98">
    <property type="entry name" value="FI18310P1-RELATED"/>
    <property type="match status" value="1"/>
</dbReference>
<dbReference type="GO" id="GO:0004252">
    <property type="term" value="F:serine-type endopeptidase activity"/>
    <property type="evidence" value="ECO:0007669"/>
    <property type="project" value="InterPro"/>
</dbReference>
<evidence type="ECO:0000313" key="8">
    <source>
        <dbReference type="Proteomes" id="UP000247409"/>
    </source>
</evidence>
<dbReference type="PROSITE" id="PS50240">
    <property type="entry name" value="TRYPSIN_DOM"/>
    <property type="match status" value="1"/>
</dbReference>
<dbReference type="InterPro" id="IPR018114">
    <property type="entry name" value="TRYPSIN_HIS"/>
</dbReference>
<feature type="transmembrane region" description="Helical" evidence="5">
    <location>
        <begin position="410"/>
        <end position="433"/>
    </location>
</feature>
<dbReference type="PROSITE" id="PS00135">
    <property type="entry name" value="TRYPSIN_SER"/>
    <property type="match status" value="1"/>
</dbReference>
<comment type="similarity">
    <text evidence="1">Belongs to the peptidase S1 family.</text>
</comment>
<dbReference type="InterPro" id="IPR001254">
    <property type="entry name" value="Trypsin_dom"/>
</dbReference>
<dbReference type="InterPro" id="IPR009003">
    <property type="entry name" value="Peptidase_S1_PA"/>
</dbReference>
<dbReference type="SUPFAM" id="SSF50494">
    <property type="entry name" value="Trypsin-like serine proteases"/>
    <property type="match status" value="1"/>
</dbReference>
<dbReference type="PROSITE" id="PS00134">
    <property type="entry name" value="TRYPSIN_HIS"/>
    <property type="match status" value="1"/>
</dbReference>
<organism evidence="7 8">
    <name type="scientific">Gracilariopsis chorda</name>
    <dbReference type="NCBI Taxonomy" id="448386"/>
    <lineage>
        <taxon>Eukaryota</taxon>
        <taxon>Rhodophyta</taxon>
        <taxon>Florideophyceae</taxon>
        <taxon>Rhodymeniophycidae</taxon>
        <taxon>Gracilariales</taxon>
        <taxon>Gracilariaceae</taxon>
        <taxon>Gracilariopsis</taxon>
    </lineage>
</organism>
<feature type="region of interest" description="Disordered" evidence="4">
    <location>
        <begin position="488"/>
        <end position="528"/>
    </location>
</feature>
<evidence type="ECO:0000259" key="6">
    <source>
        <dbReference type="PROSITE" id="PS50240"/>
    </source>
</evidence>
<dbReference type="FunFam" id="2.40.10.10:FF:000002">
    <property type="entry name" value="Transmembrane protease serine"/>
    <property type="match status" value="1"/>
</dbReference>
<name>A0A2V3IXJ0_9FLOR</name>
<dbReference type="PANTHER" id="PTHR24276">
    <property type="entry name" value="POLYSERASE-RELATED"/>
    <property type="match status" value="1"/>
</dbReference>
<evidence type="ECO:0000256" key="4">
    <source>
        <dbReference type="SAM" id="MobiDB-lite"/>
    </source>
</evidence>
<feature type="compositionally biased region" description="Polar residues" evidence="4">
    <location>
        <begin position="516"/>
        <end position="528"/>
    </location>
</feature>
<evidence type="ECO:0000256" key="1">
    <source>
        <dbReference type="ARBA" id="ARBA00007664"/>
    </source>
</evidence>
<evidence type="ECO:0000313" key="7">
    <source>
        <dbReference type="EMBL" id="PXF45850.1"/>
    </source>
</evidence>
<dbReference type="InterPro" id="IPR033116">
    <property type="entry name" value="TRYPSIN_SER"/>
</dbReference>
<dbReference type="InterPro" id="IPR050430">
    <property type="entry name" value="Peptidase_S1"/>
</dbReference>
<keyword evidence="8" id="KW-1185">Reference proteome</keyword>
<dbReference type="Pfam" id="PF00089">
    <property type="entry name" value="Trypsin"/>
    <property type="match status" value="1"/>
</dbReference>
<sequence length="528" mass="54837">MHRFANLLDSEKWGKARAPRHARFSLSLPSHLAQHPHSLDFLIVSENHLNQLTSSSSPETLPFVNHLSVLNVSASLTARQAHYSTRTFSLPKGRFALVVRSNFARPTCLANVTIALERQLRRCPLVLPTNSDRPSRRIVGGSIPGDDTRTHMAALIDRNAFICSGSLISPTWVITAAHCDIRTSMLVSIGGSSVSNGVLHRIRAVYIHPSYNTFNSADTPNDIALVQLSSPAPASSRFVHVNMNSSFPPPGAYARVSGYGQTIQKQFSGGPMLRLVDVPVVAMTKCKRDYSRADILLASRLREDVQLCAGLDAGGCDACQGDSGGPLTTFDENGNVVQVGVVSFGIGCAKAGFPGVYTRLSSFEAWMASVGAEYTRSGGGVALFSAGSVAAAGQGSSGFTIGSLTQTQSIMVVAGVGVAALAVVIAIVSMAWWGARRRGCSPSVPPAVPANTARTYSSLADGGAASRTWVGRGAAGGTTTSVLYGASAAKGGGASATPSGRTVGMSGAAQAGDSEQAVSANNGEVSNG</sequence>
<gene>
    <name evidence="7" type="ORF">BWQ96_04387</name>
</gene>
<dbReference type="GO" id="GO:0006508">
    <property type="term" value="P:proteolysis"/>
    <property type="evidence" value="ECO:0007669"/>
    <property type="project" value="UniProtKB-KW"/>
</dbReference>
<dbReference type="InterPro" id="IPR001314">
    <property type="entry name" value="Peptidase_S1A"/>
</dbReference>
<dbReference type="SMART" id="SM00020">
    <property type="entry name" value="Tryp_SPc"/>
    <property type="match status" value="1"/>
</dbReference>
<protein>
    <submittedName>
        <fullName evidence="7">Serine protease 33</fullName>
    </submittedName>
</protein>
<feature type="domain" description="Peptidase S1" evidence="6">
    <location>
        <begin position="138"/>
        <end position="372"/>
    </location>
</feature>
<keyword evidence="3 7" id="KW-0645">Protease</keyword>
<dbReference type="Gene3D" id="2.40.10.10">
    <property type="entry name" value="Trypsin-like serine proteases"/>
    <property type="match status" value="1"/>
</dbReference>
<evidence type="ECO:0000256" key="5">
    <source>
        <dbReference type="SAM" id="Phobius"/>
    </source>
</evidence>
<keyword evidence="5" id="KW-0812">Transmembrane</keyword>
<evidence type="ECO:0000256" key="2">
    <source>
        <dbReference type="ARBA" id="ARBA00023157"/>
    </source>
</evidence>
<proteinExistence type="inferred from homology"/>
<dbReference type="CDD" id="cd00190">
    <property type="entry name" value="Tryp_SPc"/>
    <property type="match status" value="1"/>
</dbReference>
<keyword evidence="5" id="KW-1133">Transmembrane helix</keyword>
<dbReference type="OrthoDB" id="5726at2759"/>
<dbReference type="InterPro" id="IPR043504">
    <property type="entry name" value="Peptidase_S1_PA_chymotrypsin"/>
</dbReference>
<dbReference type="PRINTS" id="PR00722">
    <property type="entry name" value="CHYMOTRYPSIN"/>
</dbReference>
<dbReference type="AlphaFoldDB" id="A0A2V3IXJ0"/>
<keyword evidence="2" id="KW-1015">Disulfide bond</keyword>
<comment type="caution">
    <text evidence="7">The sequence shown here is derived from an EMBL/GenBank/DDBJ whole genome shotgun (WGS) entry which is preliminary data.</text>
</comment>
<reference evidence="7 8" key="1">
    <citation type="journal article" date="2018" name="Mol. Biol. Evol.">
        <title>Analysis of the draft genome of the red seaweed Gracilariopsis chorda provides insights into genome size evolution in Rhodophyta.</title>
        <authorList>
            <person name="Lee J."/>
            <person name="Yang E.C."/>
            <person name="Graf L."/>
            <person name="Yang J.H."/>
            <person name="Qiu H."/>
            <person name="Zel Zion U."/>
            <person name="Chan C.X."/>
            <person name="Stephens T.G."/>
            <person name="Weber A.P.M."/>
            <person name="Boo G.H."/>
            <person name="Boo S.M."/>
            <person name="Kim K.M."/>
            <person name="Shin Y."/>
            <person name="Jung M."/>
            <person name="Lee S.J."/>
            <person name="Yim H.S."/>
            <person name="Lee J.H."/>
            <person name="Bhattacharya D."/>
            <person name="Yoon H.S."/>
        </authorList>
    </citation>
    <scope>NUCLEOTIDE SEQUENCE [LARGE SCALE GENOMIC DNA]</scope>
    <source>
        <strain evidence="7 8">SKKU-2015</strain>
        <tissue evidence="7">Whole body</tissue>
    </source>
</reference>
<dbReference type="EMBL" id="NBIV01000051">
    <property type="protein sequence ID" value="PXF45850.1"/>
    <property type="molecule type" value="Genomic_DNA"/>
</dbReference>
<keyword evidence="3" id="KW-0720">Serine protease</keyword>
<evidence type="ECO:0000256" key="3">
    <source>
        <dbReference type="RuleBase" id="RU363034"/>
    </source>
</evidence>
<keyword evidence="3" id="KW-0378">Hydrolase</keyword>